<keyword evidence="1" id="KW-0378">Hydrolase</keyword>
<reference evidence="3" key="2">
    <citation type="journal article" date="2017" name="Stand. Genomic Sci.">
        <title>Complete genome sequence of Thermus brockianus GE-1 reveals key enzymes of xylan/xylose metabolism.</title>
        <authorList>
            <person name="Schaefers C."/>
            <person name="Blank S."/>
            <person name="Wiebusch S."/>
            <person name="Elleuche S."/>
            <person name="Antranikian G."/>
        </authorList>
    </citation>
    <scope>NUCLEOTIDE SEQUENCE</scope>
    <source>
        <strain evidence="3">GE-1</strain>
    </source>
</reference>
<evidence type="ECO:0000256" key="1">
    <source>
        <dbReference type="ARBA" id="ARBA00022801"/>
    </source>
</evidence>
<proteinExistence type="predicted"/>
<dbReference type="OrthoDB" id="9780269at2"/>
<dbReference type="Proteomes" id="UP000831120">
    <property type="component" value="Chromosome"/>
</dbReference>
<protein>
    <submittedName>
        <fullName evidence="3">Peptidase</fullName>
    </submittedName>
</protein>
<reference evidence="5" key="1">
    <citation type="submission" date="2016-06" db="EMBL/GenBank/DDBJ databases">
        <title>Whole genome sequencing of Thermus brockianus strain GE-1.</title>
        <authorList>
            <person name="Schaefers C."/>
            <person name="Blank S."/>
            <person name="Wiebusch S."/>
            <person name="Elleuche S."/>
            <person name="Antranikian G."/>
        </authorList>
    </citation>
    <scope>NUCLEOTIDE SEQUENCE [LARGE SCALE GENOMIC DNA]</scope>
    <source>
        <strain evidence="5">GE-1</strain>
    </source>
</reference>
<dbReference type="Gene3D" id="3.40.50.1820">
    <property type="entry name" value="alpha/beta hydrolase"/>
    <property type="match status" value="1"/>
</dbReference>
<accession>A0A1J0LQ27</accession>
<dbReference type="InterPro" id="IPR022742">
    <property type="entry name" value="Hydrolase_4"/>
</dbReference>
<dbReference type="SUPFAM" id="SSF53474">
    <property type="entry name" value="alpha/beta-Hydrolases"/>
    <property type="match status" value="1"/>
</dbReference>
<dbReference type="PANTHER" id="PTHR22946">
    <property type="entry name" value="DIENELACTONE HYDROLASE DOMAIN-CONTAINING PROTEIN-RELATED"/>
    <property type="match status" value="1"/>
</dbReference>
<dbReference type="InterPro" id="IPR029058">
    <property type="entry name" value="AB_hydrolase_fold"/>
</dbReference>
<evidence type="ECO:0000259" key="2">
    <source>
        <dbReference type="Pfam" id="PF12146"/>
    </source>
</evidence>
<dbReference type="EMBL" id="CP016312">
    <property type="protein sequence ID" value="APD08417.1"/>
    <property type="molecule type" value="Genomic_DNA"/>
</dbReference>
<evidence type="ECO:0000313" key="6">
    <source>
        <dbReference type="Proteomes" id="UP000831120"/>
    </source>
</evidence>
<dbReference type="STRING" id="56956.A0O31_00190"/>
<dbReference type="PANTHER" id="PTHR22946:SF9">
    <property type="entry name" value="POLYKETIDE TRANSFERASE AF380"/>
    <property type="match status" value="1"/>
</dbReference>
<reference evidence="4 6" key="3">
    <citation type="journal article" date="2022" name="Microbiol. Resour. Announc.">
        <title>Complete Genome Sequences of Thermus Strains Isolated from Senami Hot Spring in Japan.</title>
        <authorList>
            <person name="Miyazaki K."/>
        </authorList>
    </citation>
    <scope>NUCLEOTIDE SEQUENCE [LARGE SCALE GENOMIC DNA]</scope>
    <source>
        <strain evidence="4 6">SNM4-1</strain>
    </source>
</reference>
<dbReference type="Pfam" id="PF12146">
    <property type="entry name" value="Hydrolase_4"/>
    <property type="match status" value="1"/>
</dbReference>
<dbReference type="RefSeq" id="WP_071676291.1">
    <property type="nucleotide sequence ID" value="NZ_AP025593.1"/>
</dbReference>
<feature type="domain" description="Serine aminopeptidase S33" evidence="2">
    <location>
        <begin position="75"/>
        <end position="280"/>
    </location>
</feature>
<gene>
    <name evidence="3" type="ORF">A0O31_00190</name>
    <name evidence="4" type="ORF">TbrSNM41_09690</name>
</gene>
<evidence type="ECO:0000313" key="5">
    <source>
        <dbReference type="Proteomes" id="UP000182993"/>
    </source>
</evidence>
<dbReference type="InterPro" id="IPR050261">
    <property type="entry name" value="FrsA_esterase"/>
</dbReference>
<dbReference type="GO" id="GO:0052689">
    <property type="term" value="F:carboxylic ester hydrolase activity"/>
    <property type="evidence" value="ECO:0007669"/>
    <property type="project" value="UniProtKB-ARBA"/>
</dbReference>
<dbReference type="AlphaFoldDB" id="A0A1J0LQ27"/>
<name>A0A1J0LQ27_THEBO</name>
<keyword evidence="6" id="KW-1185">Reference proteome</keyword>
<dbReference type="EMBL" id="AP025593">
    <property type="protein sequence ID" value="BDG16235.1"/>
    <property type="molecule type" value="Genomic_DNA"/>
</dbReference>
<organism evidence="3 5">
    <name type="scientific">Thermus brockianus</name>
    <dbReference type="NCBI Taxonomy" id="56956"/>
    <lineage>
        <taxon>Bacteria</taxon>
        <taxon>Thermotogati</taxon>
        <taxon>Deinococcota</taxon>
        <taxon>Deinococci</taxon>
        <taxon>Thermales</taxon>
        <taxon>Thermaceae</taxon>
        <taxon>Thermus</taxon>
    </lineage>
</organism>
<sequence>MRQVAFALGFLALAWAQVSTLPELRSRTYGEGGFRVERVLEEGPRFTRVQFSHLSEGLRVHGFANLPRGKGLFPVVVVLHGYVEPSRYRLLAYTARYADWLAGEGFLVLHPNYRGHPPSEGAPARGLRHAYAVDVLHLLAEVRKGAFPQADAGRIALLGHSMGGGIAQVVSLVDPGLKGVVLYGSMSGDERRNLERILQWSGGARGRELFTLPPEALRQASPWTYLGELSVPYSVHHGLKDAQVPPEWSWELCRRLKALGKPVECFSYPAGHLFQGEADRRFRQRVLAFLGRVLR</sequence>
<evidence type="ECO:0000313" key="4">
    <source>
        <dbReference type="EMBL" id="BDG16235.1"/>
    </source>
</evidence>
<dbReference type="KEGG" id="tbc:A0O31_00190"/>
<dbReference type="Proteomes" id="UP000182993">
    <property type="component" value="Chromosome"/>
</dbReference>
<evidence type="ECO:0000313" key="3">
    <source>
        <dbReference type="EMBL" id="APD08417.1"/>
    </source>
</evidence>